<evidence type="ECO:0000313" key="3">
    <source>
        <dbReference type="Proteomes" id="UP000217065"/>
    </source>
</evidence>
<sequence length="63" mass="7297">MKNRVFGTIYLVFSIALFIGVEKWPFLQDIDPIYHIPLYFPSLVLAAIGFYLFRISTTKLPNS</sequence>
<keyword evidence="1" id="KW-0812">Transmembrane</keyword>
<dbReference type="AlphaFoldDB" id="A0A264W3K0"/>
<comment type="caution">
    <text evidence="2">The sequence shown here is derived from an EMBL/GenBank/DDBJ whole genome shotgun (WGS) entry which is preliminary data.</text>
</comment>
<accession>A0A264W3K0</accession>
<gene>
    <name evidence="2" type="ORF">CF394_07910</name>
</gene>
<feature type="transmembrane region" description="Helical" evidence="1">
    <location>
        <begin position="33"/>
        <end position="53"/>
    </location>
</feature>
<protein>
    <submittedName>
        <fullName evidence="2">Uncharacterized protein</fullName>
    </submittedName>
</protein>
<name>A0A264W3K0_9BACL</name>
<evidence type="ECO:0000313" key="2">
    <source>
        <dbReference type="EMBL" id="OZS78149.1"/>
    </source>
</evidence>
<reference evidence="2 3" key="1">
    <citation type="submission" date="2017-07" db="EMBL/GenBank/DDBJ databases">
        <title>Tetzosporium hominis gen.nov. sp.nov.</title>
        <authorList>
            <person name="Tetz G."/>
            <person name="Tetz V."/>
        </authorList>
    </citation>
    <scope>NUCLEOTIDE SEQUENCE [LARGE SCALE GENOMIC DNA]</scope>
    <source>
        <strain evidence="2 3">VT-49</strain>
    </source>
</reference>
<keyword evidence="1" id="KW-1133">Transmembrane helix</keyword>
<keyword evidence="1" id="KW-0472">Membrane</keyword>
<evidence type="ECO:0000256" key="1">
    <source>
        <dbReference type="SAM" id="Phobius"/>
    </source>
</evidence>
<feature type="transmembrane region" description="Helical" evidence="1">
    <location>
        <begin position="5"/>
        <end position="21"/>
    </location>
</feature>
<keyword evidence="3" id="KW-1185">Reference proteome</keyword>
<dbReference type="RefSeq" id="WP_094942812.1">
    <property type="nucleotide sequence ID" value="NZ_NOKQ01000204.1"/>
</dbReference>
<dbReference type="Proteomes" id="UP000217065">
    <property type="component" value="Unassembled WGS sequence"/>
</dbReference>
<proteinExistence type="predicted"/>
<organism evidence="2 3">
    <name type="scientific">Tetzosporium hominis</name>
    <dbReference type="NCBI Taxonomy" id="2020506"/>
    <lineage>
        <taxon>Bacteria</taxon>
        <taxon>Bacillati</taxon>
        <taxon>Bacillota</taxon>
        <taxon>Bacilli</taxon>
        <taxon>Bacillales</taxon>
        <taxon>Caryophanaceae</taxon>
        <taxon>Tetzosporium</taxon>
    </lineage>
</organism>
<dbReference type="OrthoDB" id="9849000at2"/>
<dbReference type="EMBL" id="NOKQ01000204">
    <property type="protein sequence ID" value="OZS78149.1"/>
    <property type="molecule type" value="Genomic_DNA"/>
</dbReference>